<accession>D0BNI6</accession>
<dbReference type="Pfam" id="PF01478">
    <property type="entry name" value="Peptidase_A24"/>
    <property type="match status" value="1"/>
</dbReference>
<dbReference type="Gene3D" id="1.20.120.1220">
    <property type="match status" value="1"/>
</dbReference>
<feature type="transmembrane region" description="Helical" evidence="7">
    <location>
        <begin position="72"/>
        <end position="90"/>
    </location>
</feature>
<dbReference type="InterPro" id="IPR000045">
    <property type="entry name" value="Prepilin_IV_endopep_pep"/>
</dbReference>
<dbReference type="PANTHER" id="PTHR30487">
    <property type="entry name" value="TYPE 4 PREPILIN-LIKE PROTEINS LEADER PEPTIDE-PROCESSING ENZYME"/>
    <property type="match status" value="1"/>
</dbReference>
<reference evidence="10" key="2">
    <citation type="submission" date="2011-10" db="EMBL/GenBank/DDBJ databases">
        <title>The Genome Sequence of Granulicatella elegans ATCC 700633.</title>
        <authorList>
            <consortium name="The Broad Institute Genome Sequencing Platform"/>
            <consortium name="The Broad Institute Genome Sequencing Center for Infectious Disease"/>
            <person name="Earl A."/>
            <person name="Ward D."/>
            <person name="Feldgarden M."/>
            <person name="Gevers D."/>
            <person name="Sibley C.D."/>
            <person name="Field T.R."/>
            <person name="Grinwis M."/>
            <person name="Eshaghurshan C.S."/>
            <person name="Surette M.G."/>
            <person name="Young S.K."/>
            <person name="Zeng Q."/>
            <person name="Gargeya S."/>
            <person name="Fitzgerald M."/>
            <person name="Haas B."/>
            <person name="Abouelleil A."/>
            <person name="Alvarado L."/>
            <person name="Arachchi H.M."/>
            <person name="Berlin A."/>
            <person name="Brown A."/>
            <person name="Chapman S.B."/>
            <person name="Chen Z."/>
            <person name="Dunbar C."/>
            <person name="Freedman E."/>
            <person name="Gearin G."/>
            <person name="Goldberg J."/>
            <person name="Griggs A."/>
            <person name="Gujja S."/>
            <person name="Heiman D."/>
            <person name="Howarth C."/>
            <person name="Larson L."/>
            <person name="Lui A."/>
            <person name="MacDonald P.J.P."/>
            <person name="Montmayeur A."/>
            <person name="Murphy C."/>
            <person name="Neiman D."/>
            <person name="Pearson M."/>
            <person name="Priest M."/>
            <person name="Roberts A."/>
            <person name="Saif S."/>
            <person name="Shea T."/>
            <person name="Shenoy N."/>
            <person name="Sisk P."/>
            <person name="Stolte C."/>
            <person name="Sykes S."/>
            <person name="Wortman J."/>
            <person name="Nusbaum C."/>
            <person name="Birren B."/>
        </authorList>
    </citation>
    <scope>NUCLEOTIDE SEQUENCE [LARGE SCALE GENOMIC DNA]</scope>
    <source>
        <strain evidence="10">ATCC 700633</strain>
    </source>
</reference>
<keyword evidence="5 7" id="KW-1133">Transmembrane helix</keyword>
<sequence>MWFISFIVGSCVGSFLNVVALRLQKEEDFIRGHSHCTKCLHELSWKDLVPVLSWIWLRGECRYCGRKISPRYWIVEVISGCIFMLTTGIWNEGEWTVLLDLWLLMSLAIFCSLTDLQEQVIYPKGLAIVGLLHIVIGLLSLLENLYFLSTLVALGLYGGIYIVGYLLWKEEVFGLGDCYYLSTVALWYPIKEIVLIGLLSFVVGGGILGLLLIIKKERIERVAFVPFIVIAQVLVMILGVEWFGW</sequence>
<feature type="domain" description="Prepilin type IV endopeptidase peptidase" evidence="8">
    <location>
        <begin position="102"/>
        <end position="207"/>
    </location>
</feature>
<dbReference type="PANTHER" id="PTHR30487:SF0">
    <property type="entry name" value="PREPILIN LEADER PEPTIDASE_N-METHYLTRANSFERASE-RELATED"/>
    <property type="match status" value="1"/>
</dbReference>
<feature type="transmembrane region" description="Helical" evidence="7">
    <location>
        <begin position="145"/>
        <end position="167"/>
    </location>
</feature>
<dbReference type="InterPro" id="IPR010627">
    <property type="entry name" value="Prepilin_pept_A24_N"/>
</dbReference>
<dbReference type="GO" id="GO:0005886">
    <property type="term" value="C:plasma membrane"/>
    <property type="evidence" value="ECO:0007669"/>
    <property type="project" value="UniProtKB-SubCell"/>
</dbReference>
<evidence type="ECO:0000256" key="6">
    <source>
        <dbReference type="ARBA" id="ARBA00023136"/>
    </source>
</evidence>
<keyword evidence="6 7" id="KW-0472">Membrane</keyword>
<evidence type="ECO:0000256" key="4">
    <source>
        <dbReference type="ARBA" id="ARBA00022692"/>
    </source>
</evidence>
<keyword evidence="4 7" id="KW-0812">Transmembrane</keyword>
<name>D0BNI6_9LACT</name>
<evidence type="ECO:0000256" key="5">
    <source>
        <dbReference type="ARBA" id="ARBA00022989"/>
    </source>
</evidence>
<feature type="transmembrane region" description="Helical" evidence="7">
    <location>
        <begin position="6"/>
        <end position="23"/>
    </location>
</feature>
<dbReference type="Proteomes" id="UP000002939">
    <property type="component" value="Unassembled WGS sequence"/>
</dbReference>
<evidence type="ECO:0000256" key="3">
    <source>
        <dbReference type="ARBA" id="ARBA00022475"/>
    </source>
</evidence>
<evidence type="ECO:0000313" key="10">
    <source>
        <dbReference type="EMBL" id="EEW92451.1"/>
    </source>
</evidence>
<feature type="transmembrane region" description="Helical" evidence="7">
    <location>
        <begin position="221"/>
        <end position="243"/>
    </location>
</feature>
<comment type="subcellular location">
    <subcellularLocation>
        <location evidence="1">Cell membrane</location>
        <topology evidence="1">Multi-pass membrane protein</topology>
    </subcellularLocation>
</comment>
<dbReference type="eggNOG" id="COG1989">
    <property type="taxonomic scope" value="Bacteria"/>
</dbReference>
<evidence type="ECO:0000256" key="7">
    <source>
        <dbReference type="SAM" id="Phobius"/>
    </source>
</evidence>
<feature type="domain" description="Prepilin peptidase A24 N-terminal" evidence="9">
    <location>
        <begin position="7"/>
        <end position="86"/>
    </location>
</feature>
<comment type="similarity">
    <text evidence="2">Belongs to the peptidase A24 family.</text>
</comment>
<feature type="transmembrane region" description="Helical" evidence="7">
    <location>
        <begin position="196"/>
        <end position="214"/>
    </location>
</feature>
<keyword evidence="3" id="KW-1003">Cell membrane</keyword>
<evidence type="ECO:0000256" key="1">
    <source>
        <dbReference type="ARBA" id="ARBA00004651"/>
    </source>
</evidence>
<comment type="caution">
    <text evidence="10">The sequence shown here is derived from an EMBL/GenBank/DDBJ whole genome shotgun (WGS) entry which is preliminary data.</text>
</comment>
<evidence type="ECO:0000259" key="8">
    <source>
        <dbReference type="Pfam" id="PF01478"/>
    </source>
</evidence>
<evidence type="ECO:0000256" key="2">
    <source>
        <dbReference type="ARBA" id="ARBA00005801"/>
    </source>
</evidence>
<dbReference type="AlphaFoldDB" id="D0BNI6"/>
<keyword evidence="11" id="KW-1185">Reference proteome</keyword>
<dbReference type="STRING" id="626369.HMPREF0446_01521"/>
<gene>
    <name evidence="10" type="ORF">HMPREF0446_01521</name>
</gene>
<evidence type="ECO:0000313" key="11">
    <source>
        <dbReference type="Proteomes" id="UP000002939"/>
    </source>
</evidence>
<feature type="transmembrane region" description="Helical" evidence="7">
    <location>
        <begin position="121"/>
        <end position="139"/>
    </location>
</feature>
<evidence type="ECO:0000259" key="9">
    <source>
        <dbReference type="Pfam" id="PF06750"/>
    </source>
</evidence>
<reference evidence="10" key="1">
    <citation type="submission" date="2009-09" db="EMBL/GenBank/DDBJ databases">
        <authorList>
            <consortium name="The Broad Institute Genome Sequencing Platform"/>
            <person name="Ward D."/>
            <person name="Feldgarden M."/>
            <person name="Earl A."/>
            <person name="Young S.K."/>
            <person name="Zeng Q."/>
            <person name="Koehrsen M."/>
            <person name="Alvarado L."/>
            <person name="Berlin A."/>
            <person name="Bochicchio J."/>
            <person name="Borenstein D."/>
            <person name="Chapman S.B."/>
            <person name="Chen Z."/>
            <person name="Engels R."/>
            <person name="Freedman E."/>
            <person name="Gellesch M."/>
            <person name="Goldberg J."/>
            <person name="Griggs A."/>
            <person name="Gujja S."/>
            <person name="Heilman E."/>
            <person name="Heiman D."/>
            <person name="Hepburn T."/>
            <person name="Howarth C."/>
            <person name="Jen D."/>
            <person name="Larson L."/>
            <person name="Lewis B."/>
            <person name="Mehta T."/>
            <person name="Park D."/>
            <person name="Pearson M."/>
            <person name="Roberts A."/>
            <person name="Saif S."/>
            <person name="Shea T."/>
            <person name="Shenoy N."/>
            <person name="Sisk P."/>
            <person name="Stolte C."/>
            <person name="Sykes S."/>
            <person name="Thomson T."/>
            <person name="Walk T."/>
            <person name="White J."/>
            <person name="Yandava C."/>
            <person name="Sibley C.D."/>
            <person name="Field T.R."/>
            <person name="Grinwis M."/>
            <person name="Eshaghurshan C.S."/>
            <person name="Surette M.G."/>
            <person name="Haas B."/>
            <person name="Nusbaum C."/>
            <person name="Birren B."/>
        </authorList>
    </citation>
    <scope>NUCLEOTIDE SEQUENCE [LARGE SCALE GENOMIC DNA]</scope>
    <source>
        <strain evidence="10">ATCC 700633</strain>
    </source>
</reference>
<dbReference type="GO" id="GO:0006465">
    <property type="term" value="P:signal peptide processing"/>
    <property type="evidence" value="ECO:0007669"/>
    <property type="project" value="TreeGrafter"/>
</dbReference>
<protein>
    <submittedName>
        <fullName evidence="10">Uncharacterized protein</fullName>
    </submittedName>
</protein>
<dbReference type="InterPro" id="IPR050882">
    <property type="entry name" value="Prepilin_peptidase/N-MTase"/>
</dbReference>
<dbReference type="RefSeq" id="WP_006703797.1">
    <property type="nucleotide sequence ID" value="NZ_KI391971.1"/>
</dbReference>
<dbReference type="HOGENOM" id="CLU_057101_0_1_9"/>
<proteinExistence type="inferred from homology"/>
<organism evidence="10 11">
    <name type="scientific">Granulicatella elegans ATCC 700633</name>
    <dbReference type="NCBI Taxonomy" id="626369"/>
    <lineage>
        <taxon>Bacteria</taxon>
        <taxon>Bacillati</taxon>
        <taxon>Bacillota</taxon>
        <taxon>Bacilli</taxon>
        <taxon>Lactobacillales</taxon>
        <taxon>Carnobacteriaceae</taxon>
        <taxon>Granulicatella</taxon>
    </lineage>
</organism>
<dbReference type="Pfam" id="PF06750">
    <property type="entry name" value="A24_N_bact"/>
    <property type="match status" value="1"/>
</dbReference>
<dbReference type="OrthoDB" id="9789291at2"/>
<dbReference type="EMBL" id="ACRF02000001">
    <property type="protein sequence ID" value="EEW92451.1"/>
    <property type="molecule type" value="Genomic_DNA"/>
</dbReference>
<dbReference type="GO" id="GO:0004190">
    <property type="term" value="F:aspartic-type endopeptidase activity"/>
    <property type="evidence" value="ECO:0007669"/>
    <property type="project" value="InterPro"/>
</dbReference>